<proteinExistence type="predicted"/>
<sequence length="155" mass="17894">MHIRELFQYQPRRDIYAEWNSDVPHEILEIISSVIVGLLGCFLAAAMYVYAVNGGNLLKHPPTFFWWILPSALMTPFTLWRIAFRLRTMPSGMVIQSFVWRNVHLEEGITGWKVLLYLVKAYLPALSWLCIIAGICSMLSCSFHVRRASLLPPRQ</sequence>
<evidence type="ECO:0000256" key="1">
    <source>
        <dbReference type="SAM" id="Phobius"/>
    </source>
</evidence>
<dbReference type="EMBL" id="MHLI01000006">
    <property type="protein sequence ID" value="OGZ05922.1"/>
    <property type="molecule type" value="Genomic_DNA"/>
</dbReference>
<feature type="transmembrane region" description="Helical" evidence="1">
    <location>
        <begin position="125"/>
        <end position="145"/>
    </location>
</feature>
<name>A0A1G2CXG7_9BACT</name>
<keyword evidence="1" id="KW-0812">Transmembrane</keyword>
<dbReference type="AlphaFoldDB" id="A0A1G2CXG7"/>
<comment type="caution">
    <text evidence="2">The sequence shown here is derived from an EMBL/GenBank/DDBJ whole genome shotgun (WGS) entry which is preliminary data.</text>
</comment>
<dbReference type="Proteomes" id="UP000177122">
    <property type="component" value="Unassembled WGS sequence"/>
</dbReference>
<gene>
    <name evidence="2" type="ORF">A2845_03925</name>
</gene>
<feature type="transmembrane region" description="Helical" evidence="1">
    <location>
        <begin position="30"/>
        <end position="52"/>
    </location>
</feature>
<reference evidence="2 3" key="1">
    <citation type="journal article" date="2016" name="Nat. Commun.">
        <title>Thousands of microbial genomes shed light on interconnected biogeochemical processes in an aquifer system.</title>
        <authorList>
            <person name="Anantharaman K."/>
            <person name="Brown C.T."/>
            <person name="Hug L.A."/>
            <person name="Sharon I."/>
            <person name="Castelle C.J."/>
            <person name="Probst A.J."/>
            <person name="Thomas B.C."/>
            <person name="Singh A."/>
            <person name="Wilkins M.J."/>
            <person name="Karaoz U."/>
            <person name="Brodie E.L."/>
            <person name="Williams K.H."/>
            <person name="Hubbard S.S."/>
            <person name="Banfield J.F."/>
        </authorList>
    </citation>
    <scope>NUCLEOTIDE SEQUENCE [LARGE SCALE GENOMIC DNA]</scope>
</reference>
<keyword evidence="1" id="KW-0472">Membrane</keyword>
<evidence type="ECO:0000313" key="3">
    <source>
        <dbReference type="Proteomes" id="UP000177122"/>
    </source>
</evidence>
<organism evidence="2 3">
    <name type="scientific">Candidatus Lloydbacteria bacterium RIFCSPHIGHO2_01_FULL_49_22</name>
    <dbReference type="NCBI Taxonomy" id="1798658"/>
    <lineage>
        <taxon>Bacteria</taxon>
        <taxon>Candidatus Lloydiibacteriota</taxon>
    </lineage>
</organism>
<feature type="transmembrane region" description="Helical" evidence="1">
    <location>
        <begin position="64"/>
        <end position="83"/>
    </location>
</feature>
<keyword evidence="1" id="KW-1133">Transmembrane helix</keyword>
<protein>
    <submittedName>
        <fullName evidence="2">Uncharacterized protein</fullName>
    </submittedName>
</protein>
<accession>A0A1G2CXG7</accession>
<evidence type="ECO:0000313" key="2">
    <source>
        <dbReference type="EMBL" id="OGZ05922.1"/>
    </source>
</evidence>